<dbReference type="EMBL" id="FN430064">
    <property type="protein sequence ID" value="CAZ81259.1"/>
    <property type="molecule type" value="Genomic_DNA"/>
</dbReference>
<evidence type="ECO:0000313" key="1">
    <source>
        <dbReference type="EMBL" id="CAZ81259.1"/>
    </source>
</evidence>
<dbReference type="InParanoid" id="D5G9R6"/>
<proteinExistence type="predicted"/>
<keyword evidence="2" id="KW-1185">Reference proteome</keyword>
<dbReference type="AlphaFoldDB" id="D5G9R6"/>
<dbReference type="Proteomes" id="UP000006911">
    <property type="component" value="Unassembled WGS sequence"/>
</dbReference>
<name>D5G9R6_TUBMM</name>
<gene>
    <name evidence="1" type="ORF">GSTUM_00005040001</name>
</gene>
<organism evidence="1 2">
    <name type="scientific">Tuber melanosporum (strain Mel28)</name>
    <name type="common">Perigord black truffle</name>
    <dbReference type="NCBI Taxonomy" id="656061"/>
    <lineage>
        <taxon>Eukaryota</taxon>
        <taxon>Fungi</taxon>
        <taxon>Dikarya</taxon>
        <taxon>Ascomycota</taxon>
        <taxon>Pezizomycotina</taxon>
        <taxon>Pezizomycetes</taxon>
        <taxon>Pezizales</taxon>
        <taxon>Tuberaceae</taxon>
        <taxon>Tuber</taxon>
    </lineage>
</organism>
<dbReference type="KEGG" id="tml:GSTUM_00005040001"/>
<sequence>MRFLEYRYRQSRTFRSAQLDWWGATKRYTRPGKKYPKTRVVSSYGRSDPHGILAIEWGTVPLECELRQAGRSVVSRSDVYFLQADRSYYDRLTRLAAPGGLP</sequence>
<protein>
    <submittedName>
        <fullName evidence="1">(Perigord truffle) hypothetical protein</fullName>
    </submittedName>
</protein>
<accession>D5G9R6</accession>
<dbReference type="HOGENOM" id="CLU_2279492_0_0_1"/>
<evidence type="ECO:0000313" key="2">
    <source>
        <dbReference type="Proteomes" id="UP000006911"/>
    </source>
</evidence>
<reference evidence="1 2" key="1">
    <citation type="journal article" date="2010" name="Nature">
        <title>Perigord black truffle genome uncovers evolutionary origins and mechanisms of symbiosis.</title>
        <authorList>
            <person name="Martin F."/>
            <person name="Kohler A."/>
            <person name="Murat C."/>
            <person name="Balestrini R."/>
            <person name="Coutinho P.M."/>
            <person name="Jaillon O."/>
            <person name="Montanini B."/>
            <person name="Morin E."/>
            <person name="Noel B."/>
            <person name="Percudani R."/>
            <person name="Porcel B."/>
            <person name="Rubini A."/>
            <person name="Amicucci A."/>
            <person name="Amselem J."/>
            <person name="Anthouard V."/>
            <person name="Arcioni S."/>
            <person name="Artiguenave F."/>
            <person name="Aury J.M."/>
            <person name="Ballario P."/>
            <person name="Bolchi A."/>
            <person name="Brenna A."/>
            <person name="Brun A."/>
            <person name="Buee M."/>
            <person name="Cantarel B."/>
            <person name="Chevalier G."/>
            <person name="Couloux A."/>
            <person name="Da Silva C."/>
            <person name="Denoeud F."/>
            <person name="Duplessis S."/>
            <person name="Ghignone S."/>
            <person name="Hilselberger B."/>
            <person name="Iotti M."/>
            <person name="Marcais B."/>
            <person name="Mello A."/>
            <person name="Miranda M."/>
            <person name="Pacioni G."/>
            <person name="Quesneville H."/>
            <person name="Riccioni C."/>
            <person name="Ruotolo R."/>
            <person name="Splivallo R."/>
            <person name="Stocchi V."/>
            <person name="Tisserant E."/>
            <person name="Viscomi A.R."/>
            <person name="Zambonelli A."/>
            <person name="Zampieri E."/>
            <person name="Henrissat B."/>
            <person name="Lebrun M.H."/>
            <person name="Paolocci F."/>
            <person name="Bonfante P."/>
            <person name="Ottonello S."/>
            <person name="Wincker P."/>
        </authorList>
    </citation>
    <scope>NUCLEOTIDE SEQUENCE [LARGE SCALE GENOMIC DNA]</scope>
    <source>
        <strain evidence="1 2">Mel28</strain>
    </source>
</reference>